<dbReference type="CDD" id="cd01335">
    <property type="entry name" value="Radical_SAM"/>
    <property type="match status" value="2"/>
</dbReference>
<dbReference type="Pfam" id="PF19288">
    <property type="entry name" value="CofH_C"/>
    <property type="match status" value="1"/>
</dbReference>
<dbReference type="InterPro" id="IPR007197">
    <property type="entry name" value="rSAM"/>
</dbReference>
<dbReference type="PANTHER" id="PTHR43076">
    <property type="entry name" value="FO SYNTHASE (COFH)"/>
    <property type="match status" value="1"/>
</dbReference>
<dbReference type="UniPathway" id="UPA00072"/>
<dbReference type="GO" id="GO:0044689">
    <property type="term" value="F:7,8-didemethyl-8-hydroxy-5-deazariboflavin synthase activity"/>
    <property type="evidence" value="ECO:0007669"/>
    <property type="project" value="UniProtKB-EC"/>
</dbReference>
<evidence type="ECO:0000256" key="1">
    <source>
        <dbReference type="ARBA" id="ARBA00001966"/>
    </source>
</evidence>
<comment type="catalytic activity">
    <reaction evidence="17">
        <text>5-amino-5-(4-hydroxybenzyl)-6-(D-ribitylimino)-5,6-dihydrouracil + S-adenosyl-L-methionine = 7,8-didemethyl-8-hydroxy-5-deazariboflavin + 5'-deoxyadenosine + L-methionine + NH4(+) + H(+)</text>
        <dbReference type="Rhea" id="RHEA:55204"/>
        <dbReference type="ChEBI" id="CHEBI:15378"/>
        <dbReference type="ChEBI" id="CHEBI:17319"/>
        <dbReference type="ChEBI" id="CHEBI:28938"/>
        <dbReference type="ChEBI" id="CHEBI:57844"/>
        <dbReference type="ChEBI" id="CHEBI:59789"/>
        <dbReference type="ChEBI" id="CHEBI:59904"/>
        <dbReference type="ChEBI" id="CHEBI:85936"/>
        <dbReference type="EC" id="4.3.1.32"/>
    </reaction>
</comment>
<comment type="pathway">
    <text evidence="3">Cofactor biosynthesis; coenzyme F0 biosynthesis.</text>
</comment>
<feature type="domain" description="Radical SAM core" evidence="19">
    <location>
        <begin position="743"/>
        <end position="992"/>
    </location>
</feature>
<proteinExistence type="inferred from homology"/>
<dbReference type="SMART" id="SM00729">
    <property type="entry name" value="Elp3"/>
    <property type="match status" value="2"/>
</dbReference>
<dbReference type="InterPro" id="IPR019939">
    <property type="entry name" value="CofG_family"/>
</dbReference>
<dbReference type="PROSITE" id="PS51918">
    <property type="entry name" value="RADICAL_SAM"/>
    <property type="match status" value="2"/>
</dbReference>
<accession>A0A8J4EWY0</accession>
<comment type="cofactor">
    <cofactor evidence="1">
        <name>[4Fe-4S] cluster</name>
        <dbReference type="ChEBI" id="CHEBI:49883"/>
    </cofactor>
</comment>
<dbReference type="GO" id="GO:0051539">
    <property type="term" value="F:4 iron, 4 sulfur cluster binding"/>
    <property type="evidence" value="ECO:0007669"/>
    <property type="project" value="UniProtKB-KW"/>
</dbReference>
<evidence type="ECO:0000256" key="8">
    <source>
        <dbReference type="ARBA" id="ARBA00022220"/>
    </source>
</evidence>
<dbReference type="NCBIfam" id="TIGR03551">
    <property type="entry name" value="F420_cofH"/>
    <property type="match status" value="1"/>
</dbReference>
<dbReference type="HAMAP" id="MF_01611">
    <property type="entry name" value="FO_synth_sub1"/>
    <property type="match status" value="1"/>
</dbReference>
<keyword evidence="21" id="KW-1185">Reference proteome</keyword>
<evidence type="ECO:0000256" key="3">
    <source>
        <dbReference type="ARBA" id="ARBA00004712"/>
    </source>
</evidence>
<reference evidence="20" key="1">
    <citation type="journal article" date="2021" name="Proc. Natl. Acad. Sci. U.S.A.">
        <title>Three genomes in the algal genus Volvox reveal the fate of a haploid sex-determining region after a transition to homothallism.</title>
        <authorList>
            <person name="Yamamoto K."/>
            <person name="Hamaji T."/>
            <person name="Kawai-Toyooka H."/>
            <person name="Matsuzaki R."/>
            <person name="Takahashi F."/>
            <person name="Nishimura Y."/>
            <person name="Kawachi M."/>
            <person name="Noguchi H."/>
            <person name="Minakuchi Y."/>
            <person name="Umen J.G."/>
            <person name="Toyoda A."/>
            <person name="Nozaki H."/>
        </authorList>
    </citation>
    <scope>NUCLEOTIDE SEQUENCE</scope>
    <source>
        <strain evidence="20">NIES-3780</strain>
    </source>
</reference>
<evidence type="ECO:0000256" key="14">
    <source>
        <dbReference type="ARBA" id="ARBA00023014"/>
    </source>
</evidence>
<keyword evidence="14" id="KW-0411">Iron-sulfur</keyword>
<evidence type="ECO:0000256" key="12">
    <source>
        <dbReference type="ARBA" id="ARBA00022723"/>
    </source>
</evidence>
<dbReference type="GO" id="GO:0046872">
    <property type="term" value="F:metal ion binding"/>
    <property type="evidence" value="ECO:0007669"/>
    <property type="project" value="UniProtKB-KW"/>
</dbReference>
<gene>
    <name evidence="20" type="ORF">Vafri_5325</name>
</gene>
<protein>
    <recommendedName>
        <fullName evidence="8">FO synthase</fullName>
        <ecNumber evidence="7">2.5.1.147</ecNumber>
        <ecNumber evidence="6">4.3.1.32</ecNumber>
    </recommendedName>
</protein>
<dbReference type="SFLD" id="SFLDG01064">
    <property type="entry name" value="F420__menaquinone_cofactor_bio"/>
    <property type="match status" value="2"/>
</dbReference>
<evidence type="ECO:0000256" key="5">
    <source>
        <dbReference type="ARBA" id="ARBA00010826"/>
    </source>
</evidence>
<evidence type="ECO:0000256" key="11">
    <source>
        <dbReference type="ARBA" id="ARBA00022691"/>
    </source>
</evidence>
<evidence type="ECO:0000256" key="9">
    <source>
        <dbReference type="ARBA" id="ARBA00022485"/>
    </source>
</evidence>
<feature type="domain" description="Radical SAM core" evidence="19">
    <location>
        <begin position="158"/>
        <end position="403"/>
    </location>
</feature>
<evidence type="ECO:0000256" key="6">
    <source>
        <dbReference type="ARBA" id="ARBA00012126"/>
    </source>
</evidence>
<dbReference type="EC" id="4.3.1.32" evidence="6"/>
<comment type="catalytic activity">
    <reaction evidence="16">
        <text>5-amino-6-(D-ribitylamino)uracil + L-tyrosine + S-adenosyl-L-methionine = 5-amino-5-(4-hydroxybenzyl)-6-(D-ribitylimino)-5,6-dihydrouracil + 2-iminoacetate + 5'-deoxyadenosine + L-methionine + H(+)</text>
        <dbReference type="Rhea" id="RHEA:55200"/>
        <dbReference type="ChEBI" id="CHEBI:15378"/>
        <dbReference type="ChEBI" id="CHEBI:15934"/>
        <dbReference type="ChEBI" id="CHEBI:17319"/>
        <dbReference type="ChEBI" id="CHEBI:57844"/>
        <dbReference type="ChEBI" id="CHEBI:58315"/>
        <dbReference type="ChEBI" id="CHEBI:59789"/>
        <dbReference type="ChEBI" id="CHEBI:77846"/>
        <dbReference type="ChEBI" id="CHEBI:85936"/>
        <dbReference type="EC" id="2.5.1.147"/>
    </reaction>
</comment>
<feature type="compositionally biased region" description="Low complexity" evidence="18">
    <location>
        <begin position="581"/>
        <end position="608"/>
    </location>
</feature>
<evidence type="ECO:0000256" key="2">
    <source>
        <dbReference type="ARBA" id="ARBA00003692"/>
    </source>
</evidence>
<dbReference type="EMBL" id="BNCO01000006">
    <property type="protein sequence ID" value="GIL48915.1"/>
    <property type="molecule type" value="Genomic_DNA"/>
</dbReference>
<dbReference type="SFLD" id="SFLDF00294">
    <property type="entry name" value="7_8-didemethyl-8-hydroxy-5-dea"/>
    <property type="match status" value="1"/>
</dbReference>
<evidence type="ECO:0000313" key="20">
    <source>
        <dbReference type="EMBL" id="GIL48915.1"/>
    </source>
</evidence>
<dbReference type="PANTHER" id="PTHR43076:SF1">
    <property type="entry name" value="LIPOYL SYNTHASE 2"/>
    <property type="match status" value="1"/>
</dbReference>
<dbReference type="SFLD" id="SFLDS00029">
    <property type="entry name" value="Radical_SAM"/>
    <property type="match status" value="2"/>
</dbReference>
<dbReference type="Gene3D" id="3.20.20.70">
    <property type="entry name" value="Aldolase class I"/>
    <property type="match status" value="2"/>
</dbReference>
<dbReference type="InterPro" id="IPR034405">
    <property type="entry name" value="F420"/>
</dbReference>
<evidence type="ECO:0000256" key="10">
    <source>
        <dbReference type="ARBA" id="ARBA00022679"/>
    </source>
</evidence>
<comment type="similarity">
    <text evidence="4">In the C-terminal section; belongs to the radical SAM superfamily. CofH family.</text>
</comment>
<comment type="function">
    <text evidence="2">Catalyzes the radical-mediated synthesis of 7,8-didemethyl-8-hydroxy-5-deazariboflavin (FO) from 5-amino-6-(D-ribitylamino)uracil and L-tyrosine.</text>
</comment>
<dbReference type="HAMAP" id="MF_01612">
    <property type="entry name" value="FO_synth_sub2"/>
    <property type="match status" value="1"/>
</dbReference>
<evidence type="ECO:0000256" key="15">
    <source>
        <dbReference type="ARBA" id="ARBA00023239"/>
    </source>
</evidence>
<evidence type="ECO:0000256" key="4">
    <source>
        <dbReference type="ARBA" id="ARBA00010051"/>
    </source>
</evidence>
<feature type="compositionally biased region" description="Pro residues" evidence="18">
    <location>
        <begin position="609"/>
        <end position="619"/>
    </location>
</feature>
<dbReference type="Pfam" id="PF04055">
    <property type="entry name" value="Radical_SAM"/>
    <property type="match status" value="2"/>
</dbReference>
<dbReference type="AlphaFoldDB" id="A0A8J4EWY0"/>
<keyword evidence="10" id="KW-0808">Transferase</keyword>
<name>A0A8J4EWY0_9CHLO</name>
<dbReference type="SUPFAM" id="SSF102114">
    <property type="entry name" value="Radical SAM enzymes"/>
    <property type="match status" value="2"/>
</dbReference>
<feature type="region of interest" description="Disordered" evidence="18">
    <location>
        <begin position="640"/>
        <end position="661"/>
    </location>
</feature>
<keyword evidence="15" id="KW-0456">Lyase</keyword>
<dbReference type="InterPro" id="IPR013785">
    <property type="entry name" value="Aldolase_TIM"/>
</dbReference>
<dbReference type="InterPro" id="IPR058240">
    <property type="entry name" value="rSAM_sf"/>
</dbReference>
<keyword evidence="9" id="KW-0004">4Fe-4S</keyword>
<dbReference type="SFLD" id="SFLDG01388">
    <property type="entry name" value="7_8-didemethyl-8-hydroxy-5-dea"/>
    <property type="match status" value="2"/>
</dbReference>
<evidence type="ECO:0000256" key="7">
    <source>
        <dbReference type="ARBA" id="ARBA00012289"/>
    </source>
</evidence>
<keyword evidence="13" id="KW-0408">Iron</keyword>
<evidence type="ECO:0000256" key="17">
    <source>
        <dbReference type="ARBA" id="ARBA00048974"/>
    </source>
</evidence>
<feature type="region of interest" description="Disordered" evidence="18">
    <location>
        <begin position="578"/>
        <end position="620"/>
    </location>
</feature>
<dbReference type="NCBIfam" id="TIGR00423">
    <property type="entry name" value="CofH family radical SAM protein"/>
    <property type="match status" value="1"/>
</dbReference>
<dbReference type="EC" id="2.5.1.147" evidence="7"/>
<dbReference type="InterPro" id="IPR019940">
    <property type="entry name" value="CofH_family"/>
</dbReference>
<comment type="similarity">
    <text evidence="5">In the N-terminal section; belongs to the radical SAM superfamily. CofG family.</text>
</comment>
<evidence type="ECO:0000259" key="19">
    <source>
        <dbReference type="PROSITE" id="PS51918"/>
    </source>
</evidence>
<keyword evidence="11" id="KW-0949">S-adenosyl-L-methionine</keyword>
<evidence type="ECO:0000256" key="13">
    <source>
        <dbReference type="ARBA" id="ARBA00023004"/>
    </source>
</evidence>
<dbReference type="InterPro" id="IPR006638">
    <property type="entry name" value="Elp3/MiaA/NifB-like_rSAM"/>
</dbReference>
<dbReference type="InterPro" id="IPR020050">
    <property type="entry name" value="FO_synthase_su2"/>
</dbReference>
<evidence type="ECO:0000256" key="18">
    <source>
        <dbReference type="SAM" id="MobiDB-lite"/>
    </source>
</evidence>
<sequence>MTMSYPSASFTFQSVSPPMQLPKPANLARVRGHHALNSKSQQSAWYPSRAQHVRISAAAAAELCAARTHTHTPSIKAAKPFRRLCGLSCCTNAVALGHAAVRRACTIAMCTADAGHPIPLPGMAEVLDQYGWMLELPLEELMSRAAVLRDKGQHNAIVSFSPKVFLPITRLCRDTCGYCTFAQPPRPGRRAFMTLEEMLQIAAQGAAAGCSEALLTLGDKPEDRWPEAASELMEMGFGSTIEYVEAAAKTILRETGLLPHINAGVMSEAELRKLKKVSASQGLMLESTSLELMHPGGAHHNCPDKYPASRLKTIEAAGRAAVPYTSGILVGIGDTRSDRLHALACLHCLNERYGHIQELIIQNFRAKPATAMAAWPEPPLEELLWAVAAARIMFGPNMNIQAPPNLTPLESAAGGGSGASSLDALQAGWRALLNAGINDWGGISPITRDFVNPEKPWPHLSSLAAATAAAGKLLLPRLPVYPAYLGLRGGAPQSTRHPAHPEGTAAAVRGELATKAPGTPLAAAPAEVAAAGNPLGQLSCGWLDFSGGRDSVGAAVLRSIDSEGFLRASAWVAGRPDMNEQEAQSQEQQERAQPSDVSRVSVSSISDAAPPPAASPWPPAAAASMAIATTMAEATIPTTTPAATTAEMGSMAATAQRASMPMPRWQEGRVWRVAVGVDGALEGMPRPLDPSPRVTRLLEGVLTGGRPLQRDEVELLLRSRGADHDAVCAAADELRRRTCGDIVSYVVNRNINYTNVCTYKCSFCAFSKGRTAEELRGPAYVVPYEEIARRTAEAWDRGATEVCMQGGIHPDFNGDTYLRILSAAKAAAPAMHVHAFSPLEVHHGATSLGLTHEGYLERLAAAGLGSLPGTAAEVLHDHVRGVLCPDKIDTATWLKVVGAAHRVGLRTTSTLMFGSVEEGPAAWASHLVLLRELQQQAEGTGGHGGGVGITEFVPLPFVHMESPVYVKGQARRGPSLHEVILLHAVARLALHPHVTNVQASWVKVGPSRAAQLLAAGCNDMGGSIMNESITRAAGAAHGQELPPVRMEEIIRAAGRQSRQRTTLYGIPPVEQTARSYGTVPLQPLVLAAASIGGLR</sequence>
<comment type="caution">
    <text evidence="20">The sequence shown here is derived from an EMBL/GenBank/DDBJ whole genome shotgun (WGS) entry which is preliminary data.</text>
</comment>
<evidence type="ECO:0000256" key="16">
    <source>
        <dbReference type="ARBA" id="ARBA00048468"/>
    </source>
</evidence>
<dbReference type="InterPro" id="IPR045567">
    <property type="entry name" value="CofH/MnqC-like_C"/>
</dbReference>
<dbReference type="SFLD" id="SFLDG01389">
    <property type="entry name" value="menaquinone_synthsis_involved"/>
    <property type="match status" value="1"/>
</dbReference>
<dbReference type="GO" id="GO:0141093">
    <property type="term" value="F:5-amino-6-(D-ribitylamino)uracil--L-tyrosine 4-hydroxyphenyl transferase activity"/>
    <property type="evidence" value="ECO:0007669"/>
    <property type="project" value="UniProtKB-EC"/>
</dbReference>
<dbReference type="NCBIfam" id="NF004884">
    <property type="entry name" value="PRK06245.1"/>
    <property type="match status" value="1"/>
</dbReference>
<dbReference type="Proteomes" id="UP000747399">
    <property type="component" value="Unassembled WGS sequence"/>
</dbReference>
<organism evidence="20 21">
    <name type="scientific">Volvox africanus</name>
    <dbReference type="NCBI Taxonomy" id="51714"/>
    <lineage>
        <taxon>Eukaryota</taxon>
        <taxon>Viridiplantae</taxon>
        <taxon>Chlorophyta</taxon>
        <taxon>core chlorophytes</taxon>
        <taxon>Chlorophyceae</taxon>
        <taxon>CS clade</taxon>
        <taxon>Chlamydomonadales</taxon>
        <taxon>Volvocaceae</taxon>
        <taxon>Volvox</taxon>
    </lineage>
</organism>
<dbReference type="NCBIfam" id="TIGR03550">
    <property type="entry name" value="F420_cofG"/>
    <property type="match status" value="1"/>
</dbReference>
<evidence type="ECO:0000313" key="21">
    <source>
        <dbReference type="Proteomes" id="UP000747399"/>
    </source>
</evidence>
<keyword evidence="12" id="KW-0479">Metal-binding</keyword>